<accession>A0ABT9HNR9</accession>
<sequence length="135" mass="14816">MILAFGALSFVVAPEASATRVACYGSNGERLLANVSASADEHLIASLPALIERMAKETDSTFQIFGALEKSSTIERSEYWMTDEHERFVITIAETSSTSVSLSIERGCQSKDAVGWKLAWEDALGRLEENGFKYE</sequence>
<proteinExistence type="predicted"/>
<dbReference type="Proteomes" id="UP001240639">
    <property type="component" value="Unassembled WGS sequence"/>
</dbReference>
<dbReference type="EMBL" id="JAVAIM010000001">
    <property type="protein sequence ID" value="MDP4574793.1"/>
    <property type="molecule type" value="Genomic_DNA"/>
</dbReference>
<gene>
    <name evidence="1" type="ORF">Q9K02_06520</name>
</gene>
<keyword evidence="2" id="KW-1185">Reference proteome</keyword>
<reference evidence="1 2" key="1">
    <citation type="submission" date="2023-08" db="EMBL/GenBank/DDBJ databases">
        <title>genomic of G39.</title>
        <authorList>
            <person name="Wang Y."/>
        </authorList>
    </citation>
    <scope>NUCLEOTIDE SEQUENCE [LARGE SCALE GENOMIC DNA]</scope>
    <source>
        <strain evidence="1 2">G39</strain>
    </source>
</reference>
<comment type="caution">
    <text evidence="1">The sequence shown here is derived from an EMBL/GenBank/DDBJ whole genome shotgun (WGS) entry which is preliminary data.</text>
</comment>
<evidence type="ECO:0000313" key="2">
    <source>
        <dbReference type="Proteomes" id="UP001240639"/>
    </source>
</evidence>
<evidence type="ECO:0000313" key="1">
    <source>
        <dbReference type="EMBL" id="MDP4574793.1"/>
    </source>
</evidence>
<dbReference type="RefSeq" id="WP_305932165.1">
    <property type="nucleotide sequence ID" value="NZ_JAVAIM010000001.1"/>
</dbReference>
<protein>
    <submittedName>
        <fullName evidence="1">Uncharacterized protein</fullName>
    </submittedName>
</protein>
<organism evidence="1 2">
    <name type="scientific">Qipengyuania profundimaris</name>
    <dbReference type="NCBI Taxonomy" id="3067652"/>
    <lineage>
        <taxon>Bacteria</taxon>
        <taxon>Pseudomonadati</taxon>
        <taxon>Pseudomonadota</taxon>
        <taxon>Alphaproteobacteria</taxon>
        <taxon>Sphingomonadales</taxon>
        <taxon>Erythrobacteraceae</taxon>
        <taxon>Qipengyuania</taxon>
    </lineage>
</organism>
<name>A0ABT9HNR9_9SPHN</name>